<feature type="region of interest" description="Disordered" evidence="1">
    <location>
        <begin position="1"/>
        <end position="34"/>
    </location>
</feature>
<accession>A0A318P4X8</accession>
<protein>
    <submittedName>
        <fullName evidence="2">Addiction module toxin RelE</fullName>
    </submittedName>
</protein>
<name>A0A318P4X8_SERPL</name>
<dbReference type="EMBL" id="PESE01000001">
    <property type="protein sequence ID" value="PYD40148.1"/>
    <property type="molecule type" value="Genomic_DNA"/>
</dbReference>
<proteinExistence type="predicted"/>
<sequence>MELHQGGKAVNPQELSQLSDWGARVQPTQMQLQV</sequence>
<gene>
    <name evidence="2" type="ORF">CT690_02355</name>
</gene>
<evidence type="ECO:0000313" key="2">
    <source>
        <dbReference type="EMBL" id="PYD40148.1"/>
    </source>
</evidence>
<reference evidence="2 3" key="1">
    <citation type="submission" date="2017-11" db="EMBL/GenBank/DDBJ databases">
        <title>Genome sequence of the oocydin A producing rhizobacterium Serratia plymuthica 4Rx5.</title>
        <authorList>
            <person name="Matilla M.A."/>
            <person name="Udaondo Z."/>
            <person name="Salmond G.P.C."/>
        </authorList>
    </citation>
    <scope>NUCLEOTIDE SEQUENCE [LARGE SCALE GENOMIC DNA]</scope>
    <source>
        <strain evidence="2 3">4Rx5</strain>
    </source>
</reference>
<dbReference type="Proteomes" id="UP000248196">
    <property type="component" value="Unassembled WGS sequence"/>
</dbReference>
<evidence type="ECO:0000256" key="1">
    <source>
        <dbReference type="SAM" id="MobiDB-lite"/>
    </source>
</evidence>
<organism evidence="2 3">
    <name type="scientific">Serratia plymuthica</name>
    <dbReference type="NCBI Taxonomy" id="82996"/>
    <lineage>
        <taxon>Bacteria</taxon>
        <taxon>Pseudomonadati</taxon>
        <taxon>Pseudomonadota</taxon>
        <taxon>Gammaproteobacteria</taxon>
        <taxon>Enterobacterales</taxon>
        <taxon>Yersiniaceae</taxon>
        <taxon>Serratia</taxon>
    </lineage>
</organism>
<evidence type="ECO:0000313" key="3">
    <source>
        <dbReference type="Proteomes" id="UP000248196"/>
    </source>
</evidence>
<dbReference type="AlphaFoldDB" id="A0A318P4X8"/>
<comment type="caution">
    <text evidence="2">The sequence shown here is derived from an EMBL/GenBank/DDBJ whole genome shotgun (WGS) entry which is preliminary data.</text>
</comment>